<evidence type="ECO:0000313" key="3">
    <source>
        <dbReference type="EMBL" id="KTB01097.1"/>
    </source>
</evidence>
<comment type="caution">
    <text evidence="3">The sequence shown here is derived from an EMBL/GenBank/DDBJ whole genome shotgun (WGS) entry which is preliminary data.</text>
</comment>
<dbReference type="EMBL" id="LLZZ01000019">
    <property type="protein sequence ID" value="KTB12618.1"/>
    <property type="molecule type" value="Genomic_DNA"/>
</dbReference>
<evidence type="ECO:0000256" key="2">
    <source>
        <dbReference type="SAM" id="MobiDB-lite"/>
    </source>
</evidence>
<protein>
    <submittedName>
        <fullName evidence="3">Uncharacterized protein</fullName>
    </submittedName>
</protein>
<feature type="coiled-coil region" evidence="1">
    <location>
        <begin position="196"/>
        <end position="230"/>
    </location>
</feature>
<feature type="compositionally biased region" description="Polar residues" evidence="2">
    <location>
        <begin position="12"/>
        <end position="22"/>
    </location>
</feature>
<sequence length="235" mass="26896">MSVFKKRKRLGGTNTKQATPELNINVGYEDEDIESNELQPLRVNRLEFRDNDFTDSNDNKSNSDSEYDNLIENMKLANSNYNKDSGTKIKAITDDNDDDDSNAVEDITIDDINMPVTEVDSTNLEDTRLALTDKEKRVEELTRKNEIESGLARLDNRITDWEKKILSQNIGIQDQADIEMPELTISDLDDPIGEHISALSRSQKFLTLQLERLNNERNNLENDINMLIKSISTQQ</sequence>
<accession>A0A0W0CNA6</accession>
<evidence type="ECO:0000256" key="1">
    <source>
        <dbReference type="SAM" id="Coils"/>
    </source>
</evidence>
<dbReference type="Proteomes" id="UP000054886">
    <property type="component" value="Unassembled WGS sequence"/>
</dbReference>
<feature type="compositionally biased region" description="Basic residues" evidence="2">
    <location>
        <begin position="1"/>
        <end position="10"/>
    </location>
</feature>
<dbReference type="GO" id="GO:0000390">
    <property type="term" value="P:spliceosomal complex disassembly"/>
    <property type="evidence" value="ECO:0007669"/>
    <property type="project" value="InterPro"/>
</dbReference>
<dbReference type="VEuPathDB" id="FungiDB:GVI51_L02783"/>
<evidence type="ECO:0000313" key="4">
    <source>
        <dbReference type="EMBL" id="KTB12618.1"/>
    </source>
</evidence>
<organism evidence="3 5">
    <name type="scientific">Candida glabrata</name>
    <name type="common">Yeast</name>
    <name type="synonym">Torulopsis glabrata</name>
    <dbReference type="NCBI Taxonomy" id="5478"/>
    <lineage>
        <taxon>Eukaryota</taxon>
        <taxon>Fungi</taxon>
        <taxon>Dikarya</taxon>
        <taxon>Ascomycota</taxon>
        <taxon>Saccharomycotina</taxon>
        <taxon>Saccharomycetes</taxon>
        <taxon>Saccharomycetales</taxon>
        <taxon>Saccharomycetaceae</taxon>
        <taxon>Nakaseomyces</taxon>
    </lineage>
</organism>
<dbReference type="VEuPathDB" id="FungiDB:GW608_L12265"/>
<dbReference type="InterPro" id="IPR028211">
    <property type="entry name" value="Ntr2"/>
</dbReference>
<name>A0A0W0CNA6_CANGB</name>
<feature type="coiled-coil region" evidence="1">
    <location>
        <begin position="124"/>
        <end position="164"/>
    </location>
</feature>
<evidence type="ECO:0000313" key="5">
    <source>
        <dbReference type="Proteomes" id="UP000054886"/>
    </source>
</evidence>
<dbReference type="AlphaFoldDB" id="A0A0W0CNA6"/>
<dbReference type="VEuPathDB" id="FungiDB:CAGL0L02981g"/>
<keyword evidence="1" id="KW-0175">Coiled coil</keyword>
<dbReference type="EMBL" id="LLZZ01000132">
    <property type="protein sequence ID" value="KTB01097.1"/>
    <property type="molecule type" value="Genomic_DNA"/>
</dbReference>
<proteinExistence type="predicted"/>
<feature type="region of interest" description="Disordered" evidence="2">
    <location>
        <begin position="1"/>
        <end position="23"/>
    </location>
</feature>
<dbReference type="Pfam" id="PF15458">
    <property type="entry name" value="NTR2"/>
    <property type="match status" value="1"/>
</dbReference>
<gene>
    <name evidence="3" type="ORF">AO440_004560</name>
    <name evidence="4" type="ORF">AO440_005856</name>
</gene>
<reference evidence="3 5" key="1">
    <citation type="submission" date="2015-10" db="EMBL/GenBank/DDBJ databases">
        <title>Draft genomes sequences of Candida glabrata isolates 1A, 1B, 2A, 2B, 3A and 3B.</title>
        <authorList>
            <person name="Haavelsrud O.E."/>
            <person name="Gaustad P."/>
        </authorList>
    </citation>
    <scope>NUCLEOTIDE SEQUENCE [LARGE SCALE GENOMIC DNA]</scope>
    <source>
        <strain evidence="3">910700640</strain>
    </source>
</reference>
<dbReference type="VEuPathDB" id="FungiDB:B1J91_L02981g"/>
<dbReference type="VEuPathDB" id="FungiDB:GWK60_L12243"/>
<dbReference type="GO" id="GO:0071008">
    <property type="term" value="C:U2-type post-mRNA release spliceosomal complex"/>
    <property type="evidence" value="ECO:0007669"/>
    <property type="project" value="InterPro"/>
</dbReference>